<proteinExistence type="predicted"/>
<sequence length="76" mass="9005">MSLRFKVKAKELDKYSIFKIELKKLLMQCIISCRFNGVGYILFKTANQSSNDLHLRVNTELPIEFMYLDYSKLHDL</sequence>
<keyword evidence="1" id="KW-0614">Plasmid</keyword>
<organism evidence="1 2">
    <name type="scientific">Borrelia miyamotoi</name>
    <dbReference type="NCBI Taxonomy" id="47466"/>
    <lineage>
        <taxon>Bacteria</taxon>
        <taxon>Pseudomonadati</taxon>
        <taxon>Spirochaetota</taxon>
        <taxon>Spirochaetia</taxon>
        <taxon>Spirochaetales</taxon>
        <taxon>Borreliaceae</taxon>
        <taxon>Borrelia</taxon>
    </lineage>
</organism>
<protein>
    <submittedName>
        <fullName evidence="1">Uncharacterized protein</fullName>
    </submittedName>
</protein>
<evidence type="ECO:0000313" key="1">
    <source>
        <dbReference type="EMBL" id="WAZ91388.1"/>
    </source>
</evidence>
<dbReference type="Proteomes" id="UP001164544">
    <property type="component" value="Plasmid p410-lp97"/>
</dbReference>
<dbReference type="EMBL" id="CP114638">
    <property type="protein sequence ID" value="WAZ91388.1"/>
    <property type="molecule type" value="Genomic_DNA"/>
</dbReference>
<dbReference type="AlphaFoldDB" id="A0AAQ2X1J0"/>
<evidence type="ECO:0000313" key="2">
    <source>
        <dbReference type="Proteomes" id="UP001164544"/>
    </source>
</evidence>
<gene>
    <name evidence="1" type="ORF">O5398_04445</name>
</gene>
<accession>A0AAQ2X1J0</accession>
<reference evidence="1" key="1">
    <citation type="submission" date="2022-12" db="EMBL/GenBank/DDBJ databases">
        <title>B. miyamotoi WGS.</title>
        <authorList>
            <person name="Kuleshov K.V."/>
            <person name="Hoornstra D."/>
            <person name="Hovius J.W."/>
            <person name="Platonov A.E."/>
            <person name="Telford S.R. III."/>
        </authorList>
    </citation>
    <scope>NUCLEOTIDE SEQUENCE</scope>
    <source>
        <strain evidence="1">410</strain>
        <plasmid evidence="1">p410-lp97</plasmid>
    </source>
</reference>
<dbReference type="RefSeq" id="WP_209291639.1">
    <property type="nucleotide sequence ID" value="NZ_CP072480.1"/>
</dbReference>
<geneLocation type="plasmid" evidence="1 2">
    <name>p410-lp97</name>
</geneLocation>
<name>A0AAQ2X1J0_9SPIR</name>